<dbReference type="KEGG" id="pgri:PgNI_00690"/>
<reference evidence="3" key="2">
    <citation type="submission" date="2019-10" db="EMBL/GenBank/DDBJ databases">
        <authorList>
            <consortium name="NCBI Genome Project"/>
        </authorList>
    </citation>
    <scope>NUCLEOTIDE SEQUENCE</scope>
    <source>
        <strain evidence="3">NI907</strain>
    </source>
</reference>
<evidence type="ECO:0000313" key="2">
    <source>
        <dbReference type="Proteomes" id="UP000515153"/>
    </source>
</evidence>
<proteinExistence type="predicted"/>
<dbReference type="RefSeq" id="XP_030988337.1">
    <property type="nucleotide sequence ID" value="XM_031120768.1"/>
</dbReference>
<protein>
    <submittedName>
        <fullName evidence="3">Uncharacterized protein</fullName>
    </submittedName>
</protein>
<dbReference type="Proteomes" id="UP000515153">
    <property type="component" value="Unplaced"/>
</dbReference>
<gene>
    <name evidence="3" type="ORF">PgNI_00690</name>
</gene>
<feature type="compositionally biased region" description="Polar residues" evidence="1">
    <location>
        <begin position="75"/>
        <end position="85"/>
    </location>
</feature>
<keyword evidence="2" id="KW-1185">Reference proteome</keyword>
<organism evidence="2 3">
    <name type="scientific">Pyricularia grisea</name>
    <name type="common">Crabgrass-specific blast fungus</name>
    <name type="synonym">Magnaporthe grisea</name>
    <dbReference type="NCBI Taxonomy" id="148305"/>
    <lineage>
        <taxon>Eukaryota</taxon>
        <taxon>Fungi</taxon>
        <taxon>Dikarya</taxon>
        <taxon>Ascomycota</taxon>
        <taxon>Pezizomycotina</taxon>
        <taxon>Sordariomycetes</taxon>
        <taxon>Sordariomycetidae</taxon>
        <taxon>Magnaporthales</taxon>
        <taxon>Pyriculariaceae</taxon>
        <taxon>Pyricularia</taxon>
    </lineage>
</organism>
<sequence>MPSISSPASTKAQTRTLATCGRPKAIFCIPLVSEILVYSEASAGLTRATGTPHRYGPGHADEGKEYQGRGGGSQRYCQQEGNSCENLRREPKSREVLRGKEASGGKLG</sequence>
<dbReference type="AlphaFoldDB" id="A0A6P8BN62"/>
<reference evidence="3" key="3">
    <citation type="submission" date="2025-08" db="UniProtKB">
        <authorList>
            <consortium name="RefSeq"/>
        </authorList>
    </citation>
    <scope>IDENTIFICATION</scope>
    <source>
        <strain evidence="3">NI907</strain>
    </source>
</reference>
<feature type="compositionally biased region" description="Basic and acidic residues" evidence="1">
    <location>
        <begin position="86"/>
        <end position="108"/>
    </location>
</feature>
<accession>A0A6P8BN62</accession>
<reference evidence="3" key="1">
    <citation type="journal article" date="2019" name="Mol. Biol. Evol.">
        <title>Blast fungal genomes show frequent chromosomal changes, gene gains and losses, and effector gene turnover.</title>
        <authorList>
            <person name="Gomez Luciano L.B."/>
            <person name="Jason Tsai I."/>
            <person name="Chuma I."/>
            <person name="Tosa Y."/>
            <person name="Chen Y.H."/>
            <person name="Li J.Y."/>
            <person name="Li M.Y."/>
            <person name="Jade Lu M.Y."/>
            <person name="Nakayashiki H."/>
            <person name="Li W.H."/>
        </authorList>
    </citation>
    <scope>NUCLEOTIDE SEQUENCE</scope>
    <source>
        <strain evidence="3">NI907</strain>
    </source>
</reference>
<dbReference type="GeneID" id="41955682"/>
<evidence type="ECO:0000256" key="1">
    <source>
        <dbReference type="SAM" id="MobiDB-lite"/>
    </source>
</evidence>
<evidence type="ECO:0000313" key="3">
    <source>
        <dbReference type="RefSeq" id="XP_030988337.1"/>
    </source>
</evidence>
<feature type="region of interest" description="Disordered" evidence="1">
    <location>
        <begin position="47"/>
        <end position="108"/>
    </location>
</feature>
<name>A0A6P8BN62_PYRGI</name>